<dbReference type="InterPro" id="IPR028995">
    <property type="entry name" value="Glyco_hydro_57/38_cen_sf"/>
</dbReference>
<dbReference type="AlphaFoldDB" id="A0A9N9EHE0"/>
<dbReference type="GO" id="GO:0004559">
    <property type="term" value="F:alpha-mannosidase activity"/>
    <property type="evidence" value="ECO:0007669"/>
    <property type="project" value="InterPro"/>
</dbReference>
<dbReference type="EMBL" id="CAJVPY010007034">
    <property type="protein sequence ID" value="CAG8674064.1"/>
    <property type="molecule type" value="Genomic_DNA"/>
</dbReference>
<dbReference type="PANTHER" id="PTHR46017:SF1">
    <property type="entry name" value="ALPHA-MANNOSIDASE 2C1"/>
    <property type="match status" value="1"/>
</dbReference>
<evidence type="ECO:0000313" key="2">
    <source>
        <dbReference type="EMBL" id="CAG8674064.1"/>
    </source>
</evidence>
<comment type="caution">
    <text evidence="2">The sequence shown here is derived from an EMBL/GenBank/DDBJ whole genome shotgun (WGS) entry which is preliminary data.</text>
</comment>
<keyword evidence="3" id="KW-1185">Reference proteome</keyword>
<gene>
    <name evidence="2" type="ORF">DERYTH_LOCUS11414</name>
</gene>
<dbReference type="Gene3D" id="1.20.1270.50">
    <property type="entry name" value="Glycoside hydrolase family 38, central domain"/>
    <property type="match status" value="1"/>
</dbReference>
<evidence type="ECO:0000256" key="1">
    <source>
        <dbReference type="ARBA" id="ARBA00022801"/>
    </source>
</evidence>
<accession>A0A9N9EHE0</accession>
<evidence type="ECO:0000313" key="3">
    <source>
        <dbReference type="Proteomes" id="UP000789405"/>
    </source>
</evidence>
<dbReference type="InterPro" id="IPR037094">
    <property type="entry name" value="Glyco_hydro_38_cen_sf"/>
</dbReference>
<organism evidence="2 3">
    <name type="scientific">Dentiscutata erythropus</name>
    <dbReference type="NCBI Taxonomy" id="1348616"/>
    <lineage>
        <taxon>Eukaryota</taxon>
        <taxon>Fungi</taxon>
        <taxon>Fungi incertae sedis</taxon>
        <taxon>Mucoromycota</taxon>
        <taxon>Glomeromycotina</taxon>
        <taxon>Glomeromycetes</taxon>
        <taxon>Diversisporales</taxon>
        <taxon>Gigasporaceae</taxon>
        <taxon>Dentiscutata</taxon>
    </lineage>
</organism>
<dbReference type="Proteomes" id="UP000789405">
    <property type="component" value="Unassembled WGS sequence"/>
</dbReference>
<protein>
    <submittedName>
        <fullName evidence="2">2004_t:CDS:1</fullName>
    </submittedName>
</protein>
<sequence length="217" mass="25101">MDENRNEHYGYFEQKPSKWDIIEFLEQYDLEPYSKKMDRYIKCLRYIARVKNSDVTRTYDSLLVLDYLRPFANQFYDVLPGSSIGMVYDDANKFYQELENTGTKLLDKALDTLFKISATASSSNKGFIVFNMLGWNRTEVVEVPVCSGLDTLAQYTEDKKSNMYLVSNIKDVVGMGSQSVYIRDSLDVTQVTGASDVLLEVSKKREKKRQKNFSEDK</sequence>
<dbReference type="PANTHER" id="PTHR46017">
    <property type="entry name" value="ALPHA-MANNOSIDASE 2C1"/>
    <property type="match status" value="1"/>
</dbReference>
<dbReference type="OrthoDB" id="10261055at2759"/>
<keyword evidence="1" id="KW-0378">Hydrolase</keyword>
<dbReference type="SUPFAM" id="SSF88688">
    <property type="entry name" value="Families 57/38 glycoside transferase middle domain"/>
    <property type="match status" value="1"/>
</dbReference>
<dbReference type="GO" id="GO:0006013">
    <property type="term" value="P:mannose metabolic process"/>
    <property type="evidence" value="ECO:0007669"/>
    <property type="project" value="InterPro"/>
</dbReference>
<reference evidence="2" key="1">
    <citation type="submission" date="2021-06" db="EMBL/GenBank/DDBJ databases">
        <authorList>
            <person name="Kallberg Y."/>
            <person name="Tangrot J."/>
            <person name="Rosling A."/>
        </authorList>
    </citation>
    <scope>NUCLEOTIDE SEQUENCE</scope>
    <source>
        <strain evidence="2">MA453B</strain>
    </source>
</reference>
<dbReference type="GO" id="GO:0009313">
    <property type="term" value="P:oligosaccharide catabolic process"/>
    <property type="evidence" value="ECO:0007669"/>
    <property type="project" value="TreeGrafter"/>
</dbReference>
<name>A0A9N9EHE0_9GLOM</name>
<proteinExistence type="predicted"/>